<keyword evidence="4" id="KW-0677">Repeat</keyword>
<sequence length="823" mass="91033">MDRKAILEAKKAKLQELRRQRAEKESEGKQKINASSSSSSVSPLSTYFKSGDQSVDNLVSEILAGPENTKGDEGISEEATPDSQEDSLNVRSAVIENSLDIKNLKKEVIMYDKGVDTNDELIDHSKIELEEIKASLEKELRRTIENELRQKMEKEFCLKLEKTLREEDLRKQEKAATEMKTHQELDKLLGNEDDGDVENGTKNDGKLPDSSNAVHDIQENGTLSGKNKNFNSVYASPMNNDVTFKIDKLLLLEQTFMDDDLLSGRSIAYIDCSPYFPELVLASYTASNNHKLSKGVVVVWNIKTKLKEFILLSNTEITVAQFALHASNIVFGGGYNGKCYMWDFTSKSRYPTSQTSYGSSLKTDPIVVLHQTYNAHMYTANGKSGADADNATISSINEKTTGLPNHNIGGSLISLSATGSVNYWSIYLVSQSLQPAIDISIPKEFHGSGNELATTAMTILPGGVNSGYILAGDITGSVYRVRSFDSKDGKAGVDTNFMYVSTSSTIGGMVTKLAGRNKPSSVNPVLVANSSNTSLAGLSLELDKLFLTSSLDFSIRLYKLSENPRLINEKQFKKNKKNFFGFKTDNDDLVNHNGTTNNDMGEKRKVDDEFKIYQDDDEFDSDDNDGEDEDDDDDDVVNGNIGGGNTKTEYEFSDNLNSTGTSSLTSNTFNSNATNLKQIPKALPLLSIRTTGFVMDIAWRPNYISQFASVDNNGDVLIWDILKDTLDPIMKININEVYMEHLTEKSNDYDANDLVDQKIANASGKYTDGIKSESLNKVCWNNDGSHLTVGGVSGRIYIFKCVNDLVANDSLDTYINFKNNFNL</sequence>
<dbReference type="EMBL" id="BSXN01000017">
    <property type="protein sequence ID" value="GME66656.1"/>
    <property type="molecule type" value="Genomic_DNA"/>
</dbReference>
<dbReference type="InterPro" id="IPR050687">
    <property type="entry name" value="Dynein_IC"/>
</dbReference>
<dbReference type="SUPFAM" id="SSF50978">
    <property type="entry name" value="WD40 repeat-like"/>
    <property type="match status" value="1"/>
</dbReference>
<feature type="compositionally biased region" description="Acidic residues" evidence="5">
    <location>
        <begin position="74"/>
        <end position="85"/>
    </location>
</feature>
<evidence type="ECO:0000256" key="4">
    <source>
        <dbReference type="ARBA" id="ARBA00022737"/>
    </source>
</evidence>
<dbReference type="GO" id="GO:0045504">
    <property type="term" value="F:dynein heavy chain binding"/>
    <property type="evidence" value="ECO:0007669"/>
    <property type="project" value="TreeGrafter"/>
</dbReference>
<keyword evidence="3" id="KW-0853">WD repeat</keyword>
<accession>A0A9W6SUP8</accession>
<comment type="caution">
    <text evidence="6">The sequence shown here is derived from an EMBL/GenBank/DDBJ whole genome shotgun (WGS) entry which is preliminary data.</text>
</comment>
<proteinExistence type="predicted"/>
<dbReference type="SMART" id="SM00320">
    <property type="entry name" value="WD40"/>
    <property type="match status" value="4"/>
</dbReference>
<feature type="region of interest" description="Disordered" evidence="5">
    <location>
        <begin position="172"/>
        <end position="223"/>
    </location>
</feature>
<organism evidence="6 7">
    <name type="scientific">Candida boidinii</name>
    <name type="common">Yeast</name>
    <dbReference type="NCBI Taxonomy" id="5477"/>
    <lineage>
        <taxon>Eukaryota</taxon>
        <taxon>Fungi</taxon>
        <taxon>Dikarya</taxon>
        <taxon>Ascomycota</taxon>
        <taxon>Saccharomycotina</taxon>
        <taxon>Pichiomycetes</taxon>
        <taxon>Pichiales</taxon>
        <taxon>Pichiaceae</taxon>
        <taxon>Ogataea</taxon>
        <taxon>Ogataea/Candida clade</taxon>
    </lineage>
</organism>
<feature type="compositionally biased region" description="Basic and acidic residues" evidence="5">
    <location>
        <begin position="172"/>
        <end position="190"/>
    </location>
</feature>
<comment type="subcellular location">
    <subcellularLocation>
        <location evidence="1">Cytoplasm</location>
    </subcellularLocation>
</comment>
<dbReference type="InterPro" id="IPR036322">
    <property type="entry name" value="WD40_repeat_dom_sf"/>
</dbReference>
<protein>
    <submittedName>
        <fullName evidence="6">Unnamed protein product</fullName>
    </submittedName>
</protein>
<feature type="compositionally biased region" description="Basic and acidic residues" evidence="5">
    <location>
        <begin position="1"/>
        <end position="30"/>
    </location>
</feature>
<dbReference type="Proteomes" id="UP001165120">
    <property type="component" value="Unassembled WGS sequence"/>
</dbReference>
<dbReference type="Gene3D" id="2.130.10.10">
    <property type="entry name" value="YVTN repeat-like/Quinoprotein amine dehydrogenase"/>
    <property type="match status" value="2"/>
</dbReference>
<evidence type="ECO:0000313" key="7">
    <source>
        <dbReference type="Proteomes" id="UP001165120"/>
    </source>
</evidence>
<keyword evidence="7" id="KW-1185">Reference proteome</keyword>
<dbReference type="GO" id="GO:0005737">
    <property type="term" value="C:cytoplasm"/>
    <property type="evidence" value="ECO:0007669"/>
    <property type="project" value="UniProtKB-SubCell"/>
</dbReference>
<feature type="compositionally biased region" description="Low complexity" evidence="5">
    <location>
        <begin position="35"/>
        <end position="45"/>
    </location>
</feature>
<feature type="region of interest" description="Disordered" evidence="5">
    <location>
        <begin position="614"/>
        <end position="651"/>
    </location>
</feature>
<keyword evidence="2" id="KW-0963">Cytoplasm</keyword>
<feature type="region of interest" description="Disordered" evidence="5">
    <location>
        <begin position="65"/>
        <end position="87"/>
    </location>
</feature>
<dbReference type="GO" id="GO:0005868">
    <property type="term" value="C:cytoplasmic dynein complex"/>
    <property type="evidence" value="ECO:0007669"/>
    <property type="project" value="TreeGrafter"/>
</dbReference>
<reference evidence="6" key="1">
    <citation type="submission" date="2023-04" db="EMBL/GenBank/DDBJ databases">
        <title>Candida boidinii NBRC 10035.</title>
        <authorList>
            <person name="Ichikawa N."/>
            <person name="Sato H."/>
            <person name="Tonouchi N."/>
        </authorList>
    </citation>
    <scope>NUCLEOTIDE SEQUENCE</scope>
    <source>
        <strain evidence="6">NBRC 10035</strain>
    </source>
</reference>
<evidence type="ECO:0000256" key="5">
    <source>
        <dbReference type="SAM" id="MobiDB-lite"/>
    </source>
</evidence>
<dbReference type="GO" id="GO:0010970">
    <property type="term" value="P:transport along microtubule"/>
    <property type="evidence" value="ECO:0007669"/>
    <property type="project" value="TreeGrafter"/>
</dbReference>
<feature type="region of interest" description="Disordered" evidence="5">
    <location>
        <begin position="1"/>
        <end position="47"/>
    </location>
</feature>
<feature type="compositionally biased region" description="Acidic residues" evidence="5">
    <location>
        <begin position="615"/>
        <end position="636"/>
    </location>
</feature>
<name>A0A9W6SUP8_CANBO</name>
<dbReference type="PANTHER" id="PTHR12442">
    <property type="entry name" value="DYNEIN INTERMEDIATE CHAIN"/>
    <property type="match status" value="1"/>
</dbReference>
<gene>
    <name evidence="6" type="ORF">Cboi02_000011200</name>
</gene>
<dbReference type="PANTHER" id="PTHR12442:SF22">
    <property type="entry name" value="CYTOPLASMIC DYNEIN 1 INTERMEDIATE CHAIN-RELATED"/>
    <property type="match status" value="1"/>
</dbReference>
<dbReference type="AlphaFoldDB" id="A0A9W6SUP8"/>
<dbReference type="InterPro" id="IPR001680">
    <property type="entry name" value="WD40_rpt"/>
</dbReference>
<evidence type="ECO:0000256" key="2">
    <source>
        <dbReference type="ARBA" id="ARBA00022490"/>
    </source>
</evidence>
<evidence type="ECO:0000256" key="3">
    <source>
        <dbReference type="ARBA" id="ARBA00022574"/>
    </source>
</evidence>
<evidence type="ECO:0000256" key="1">
    <source>
        <dbReference type="ARBA" id="ARBA00004496"/>
    </source>
</evidence>
<evidence type="ECO:0000313" key="6">
    <source>
        <dbReference type="EMBL" id="GME66656.1"/>
    </source>
</evidence>
<dbReference type="InterPro" id="IPR015943">
    <property type="entry name" value="WD40/YVTN_repeat-like_dom_sf"/>
</dbReference>
<dbReference type="GO" id="GO:0045503">
    <property type="term" value="F:dynein light chain binding"/>
    <property type="evidence" value="ECO:0007669"/>
    <property type="project" value="TreeGrafter"/>
</dbReference>
<feature type="compositionally biased region" description="Polar residues" evidence="5">
    <location>
        <begin position="209"/>
        <end position="223"/>
    </location>
</feature>